<organism evidence="5 6">
    <name type="scientific">Paenibacillus contaminans</name>
    <dbReference type="NCBI Taxonomy" id="450362"/>
    <lineage>
        <taxon>Bacteria</taxon>
        <taxon>Bacillati</taxon>
        <taxon>Bacillota</taxon>
        <taxon>Bacilli</taxon>
        <taxon>Bacillales</taxon>
        <taxon>Paenibacillaceae</taxon>
        <taxon>Paenibacillus</taxon>
    </lineage>
</organism>
<dbReference type="Gene3D" id="2.60.120.10">
    <property type="entry name" value="Jelly Rolls"/>
    <property type="match status" value="1"/>
</dbReference>
<dbReference type="PANTHER" id="PTHR43280:SF34">
    <property type="entry name" value="ARAC-FAMILY TRANSCRIPTIONAL REGULATOR"/>
    <property type="match status" value="1"/>
</dbReference>
<dbReference type="InterPro" id="IPR018060">
    <property type="entry name" value="HTH_AraC"/>
</dbReference>
<dbReference type="Gene3D" id="1.10.10.60">
    <property type="entry name" value="Homeodomain-like"/>
    <property type="match status" value="2"/>
</dbReference>
<dbReference type="SUPFAM" id="SSF46689">
    <property type="entry name" value="Homeodomain-like"/>
    <property type="match status" value="2"/>
</dbReference>
<dbReference type="EMBL" id="QMFB01000032">
    <property type="protein sequence ID" value="RAV12634.1"/>
    <property type="molecule type" value="Genomic_DNA"/>
</dbReference>
<dbReference type="PROSITE" id="PS00041">
    <property type="entry name" value="HTH_ARAC_FAMILY_1"/>
    <property type="match status" value="1"/>
</dbReference>
<dbReference type="Pfam" id="PF12833">
    <property type="entry name" value="HTH_18"/>
    <property type="match status" value="1"/>
</dbReference>
<dbReference type="InterPro" id="IPR037923">
    <property type="entry name" value="HTH-like"/>
</dbReference>
<keyword evidence="1" id="KW-0805">Transcription regulation</keyword>
<comment type="caution">
    <text evidence="5">The sequence shown here is derived from an EMBL/GenBank/DDBJ whole genome shotgun (WGS) entry which is preliminary data.</text>
</comment>
<dbReference type="OrthoDB" id="288481at2"/>
<feature type="domain" description="HTH araC/xylS-type" evidence="4">
    <location>
        <begin position="191"/>
        <end position="289"/>
    </location>
</feature>
<accession>A0A329LY44</accession>
<dbReference type="SUPFAM" id="SSF51215">
    <property type="entry name" value="Regulatory protein AraC"/>
    <property type="match status" value="1"/>
</dbReference>
<dbReference type="Proteomes" id="UP000250369">
    <property type="component" value="Unassembled WGS sequence"/>
</dbReference>
<name>A0A329LY44_9BACL</name>
<dbReference type="InterPro" id="IPR014710">
    <property type="entry name" value="RmlC-like_jellyroll"/>
</dbReference>
<keyword evidence="6" id="KW-1185">Reference proteome</keyword>
<dbReference type="AlphaFoldDB" id="A0A329LY44"/>
<dbReference type="InterPro" id="IPR018062">
    <property type="entry name" value="HTH_AraC-typ_CS"/>
</dbReference>
<evidence type="ECO:0000313" key="5">
    <source>
        <dbReference type="EMBL" id="RAV12634.1"/>
    </source>
</evidence>
<keyword evidence="3" id="KW-0804">Transcription</keyword>
<evidence type="ECO:0000313" key="6">
    <source>
        <dbReference type="Proteomes" id="UP000250369"/>
    </source>
</evidence>
<evidence type="ECO:0000256" key="3">
    <source>
        <dbReference type="ARBA" id="ARBA00023163"/>
    </source>
</evidence>
<sequence>MEKEIYNEQVHYQNPILCIKIWRINYAGPAGDWGRSWHYHKELELLYIESGALEVMIENEEPCTLHAGDVMLVGSSQLHITRKRSDEPISYIVLQFDLQPYFDPAMMVHYRFFAELERPLSQLNYMFRQNAAVNREVGSIIMDMLGEMNGRPRGYEIAASMLMKKILLLLVRNDREALLQEYETEGIAVLRPVIEYVDAKLETRILLEDVCGLANMSYSYFSRYFKKVMGISFIDFVNVRRIRKAERLLLTQDSSINRVAEQVGITNMAHFYELFRRYNQCSPKEYVRKMSAAIQAM</sequence>
<dbReference type="GO" id="GO:0003700">
    <property type="term" value="F:DNA-binding transcription factor activity"/>
    <property type="evidence" value="ECO:0007669"/>
    <property type="project" value="InterPro"/>
</dbReference>
<evidence type="ECO:0000256" key="2">
    <source>
        <dbReference type="ARBA" id="ARBA00023125"/>
    </source>
</evidence>
<dbReference type="PANTHER" id="PTHR43280">
    <property type="entry name" value="ARAC-FAMILY TRANSCRIPTIONAL REGULATOR"/>
    <property type="match status" value="1"/>
</dbReference>
<evidence type="ECO:0000256" key="1">
    <source>
        <dbReference type="ARBA" id="ARBA00023015"/>
    </source>
</evidence>
<gene>
    <name evidence="5" type="ORF">DQG23_34185</name>
</gene>
<dbReference type="PROSITE" id="PS01124">
    <property type="entry name" value="HTH_ARAC_FAMILY_2"/>
    <property type="match status" value="1"/>
</dbReference>
<dbReference type="SMART" id="SM00342">
    <property type="entry name" value="HTH_ARAC"/>
    <property type="match status" value="1"/>
</dbReference>
<dbReference type="InterPro" id="IPR009057">
    <property type="entry name" value="Homeodomain-like_sf"/>
</dbReference>
<dbReference type="RefSeq" id="WP_113035524.1">
    <property type="nucleotide sequence ID" value="NZ_QMFB01000032.1"/>
</dbReference>
<reference evidence="5 6" key="1">
    <citation type="journal article" date="2009" name="Int. J. Syst. Evol. Microbiol.">
        <title>Paenibacillus contaminans sp. nov., isolated from a contaminated laboratory plate.</title>
        <authorList>
            <person name="Chou J.H."/>
            <person name="Lee J.H."/>
            <person name="Lin M.C."/>
            <person name="Chang P.S."/>
            <person name="Arun A.B."/>
            <person name="Young C.C."/>
            <person name="Chen W.M."/>
        </authorList>
    </citation>
    <scope>NUCLEOTIDE SEQUENCE [LARGE SCALE GENOMIC DNA]</scope>
    <source>
        <strain evidence="5 6">CKOBP-6</strain>
    </source>
</reference>
<evidence type="ECO:0000259" key="4">
    <source>
        <dbReference type="PROSITE" id="PS01124"/>
    </source>
</evidence>
<dbReference type="Pfam" id="PF07883">
    <property type="entry name" value="Cupin_2"/>
    <property type="match status" value="1"/>
</dbReference>
<keyword evidence="2" id="KW-0238">DNA-binding</keyword>
<protein>
    <submittedName>
        <fullName evidence="5">AraC family transcriptional regulator</fullName>
    </submittedName>
</protein>
<dbReference type="InterPro" id="IPR013096">
    <property type="entry name" value="Cupin_2"/>
</dbReference>
<proteinExistence type="predicted"/>
<dbReference type="GO" id="GO:0043565">
    <property type="term" value="F:sequence-specific DNA binding"/>
    <property type="evidence" value="ECO:0007669"/>
    <property type="project" value="InterPro"/>
</dbReference>